<dbReference type="SMART" id="SM00388">
    <property type="entry name" value="HisKA"/>
    <property type="match status" value="1"/>
</dbReference>
<feature type="domain" description="Histidine kinase" evidence="15">
    <location>
        <begin position="386"/>
        <end position="615"/>
    </location>
</feature>
<dbReference type="CDD" id="cd00082">
    <property type="entry name" value="HisKA"/>
    <property type="match status" value="1"/>
</dbReference>
<dbReference type="InterPro" id="IPR001789">
    <property type="entry name" value="Sig_transdc_resp-reg_receiver"/>
</dbReference>
<evidence type="ECO:0000256" key="6">
    <source>
        <dbReference type="ARBA" id="ARBA00022679"/>
    </source>
</evidence>
<evidence type="ECO:0000256" key="8">
    <source>
        <dbReference type="ARBA" id="ARBA00022777"/>
    </source>
</evidence>
<dbReference type="SUPFAM" id="SSF55874">
    <property type="entry name" value="ATPase domain of HSP90 chaperone/DNA topoisomerase II/histidine kinase"/>
    <property type="match status" value="1"/>
</dbReference>
<feature type="region of interest" description="Disordered" evidence="13">
    <location>
        <begin position="907"/>
        <end position="942"/>
    </location>
</feature>
<feature type="coiled-coil region" evidence="12">
    <location>
        <begin position="352"/>
        <end position="386"/>
    </location>
</feature>
<accession>A0ABW8PXN1</accession>
<feature type="compositionally biased region" description="Polar residues" evidence="13">
    <location>
        <begin position="907"/>
        <end position="917"/>
    </location>
</feature>
<keyword evidence="4" id="KW-1003">Cell membrane</keyword>
<dbReference type="InterPro" id="IPR033479">
    <property type="entry name" value="dCache_1"/>
</dbReference>
<dbReference type="Pfam" id="PF00990">
    <property type="entry name" value="GGDEF"/>
    <property type="match status" value="1"/>
</dbReference>
<keyword evidence="6" id="KW-0808">Transferase</keyword>
<evidence type="ECO:0000256" key="5">
    <source>
        <dbReference type="ARBA" id="ARBA00022553"/>
    </source>
</evidence>
<dbReference type="InterPro" id="IPR003594">
    <property type="entry name" value="HATPase_dom"/>
</dbReference>
<proteinExistence type="predicted"/>
<evidence type="ECO:0000259" key="17">
    <source>
        <dbReference type="PROSITE" id="PS50885"/>
    </source>
</evidence>
<dbReference type="InterPro" id="IPR004358">
    <property type="entry name" value="Sig_transdc_His_kin-like_C"/>
</dbReference>
<feature type="domain" description="Response regulatory" evidence="16">
    <location>
        <begin position="942"/>
        <end position="1058"/>
    </location>
</feature>
<feature type="domain" description="Response regulatory" evidence="16">
    <location>
        <begin position="772"/>
        <end position="886"/>
    </location>
</feature>
<dbReference type="SMART" id="SM00267">
    <property type="entry name" value="GGDEF"/>
    <property type="match status" value="1"/>
</dbReference>
<evidence type="ECO:0000256" key="10">
    <source>
        <dbReference type="ARBA" id="ARBA00023136"/>
    </source>
</evidence>
<protein>
    <recommendedName>
        <fullName evidence="3">histidine kinase</fullName>
        <ecNumber evidence="3">2.7.13.3</ecNumber>
    </recommendedName>
</protein>
<dbReference type="Gene3D" id="6.10.340.10">
    <property type="match status" value="1"/>
</dbReference>
<dbReference type="InterPro" id="IPR029787">
    <property type="entry name" value="Nucleotide_cyclase"/>
</dbReference>
<name>A0ABW8PXN1_9GAMM</name>
<dbReference type="EC" id="2.7.13.3" evidence="3"/>
<comment type="catalytic activity">
    <reaction evidence="1">
        <text>ATP + protein L-histidine = ADP + protein N-phospho-L-histidine.</text>
        <dbReference type="EC" id="2.7.13.3"/>
    </reaction>
</comment>
<feature type="modified residue" description="4-aspartylphosphate" evidence="11">
    <location>
        <position position="686"/>
    </location>
</feature>
<dbReference type="CDD" id="cd16922">
    <property type="entry name" value="HATPase_EvgS-ArcB-TorS-like"/>
    <property type="match status" value="1"/>
</dbReference>
<dbReference type="InterPro" id="IPR043128">
    <property type="entry name" value="Rev_trsase/Diguanyl_cyclase"/>
</dbReference>
<evidence type="ECO:0000259" key="16">
    <source>
        <dbReference type="PROSITE" id="PS50110"/>
    </source>
</evidence>
<dbReference type="PANTHER" id="PTHR45339">
    <property type="entry name" value="HYBRID SIGNAL TRANSDUCTION HISTIDINE KINASE J"/>
    <property type="match status" value="1"/>
</dbReference>
<dbReference type="CDD" id="cd12914">
    <property type="entry name" value="PDC1_DGC_like"/>
    <property type="match status" value="1"/>
</dbReference>
<dbReference type="PANTHER" id="PTHR45339:SF3">
    <property type="entry name" value="HISTIDINE KINASE"/>
    <property type="match status" value="1"/>
</dbReference>
<dbReference type="InterPro" id="IPR011006">
    <property type="entry name" value="CheY-like_superfamily"/>
</dbReference>
<dbReference type="Proteomes" id="UP001621714">
    <property type="component" value="Unassembled WGS sequence"/>
</dbReference>
<evidence type="ECO:0000256" key="9">
    <source>
        <dbReference type="ARBA" id="ARBA00022989"/>
    </source>
</evidence>
<feature type="transmembrane region" description="Helical" evidence="14">
    <location>
        <begin position="287"/>
        <end position="310"/>
    </location>
</feature>
<evidence type="ECO:0000256" key="7">
    <source>
        <dbReference type="ARBA" id="ARBA00022692"/>
    </source>
</evidence>
<feature type="modified residue" description="4-aspartylphosphate" evidence="11">
    <location>
        <position position="991"/>
    </location>
</feature>
<dbReference type="Gene3D" id="3.40.50.2300">
    <property type="match status" value="3"/>
</dbReference>
<sequence length="1247" mass="139544">MFHRLPASLSRRLLLLTLCSIVIMTLIISSVISYLLLDSHQQQIIRHQQDFSQLVANRVDHNLRERTYALEDLATLLQANHQLVSEQRLQQLLDERLLMHNQFNNGLAIANAEGQVIVESPTIGRVGLDVRDREHFIQVQEQLTPFISQPIIGRASQEPIFTISVPILSHEGVFLGTLIGSTRLRRDNLFLDISKETIGNSGRMWLLDLDADLIITSSLAEKSMTPISDLGTSEVVQNLLAGQFYGIARSYFGNMRVVFTASSLDEMPWTVLHTFPTDEMLISLRQLLWQILLTSLLPGLAILLLTGWLIRRQLHPLESAAQQLDSMQDAQVALTPLPVHAQDEVGTLVTALNQLLASQQRYAEELQAATREAQAANQAKSQFLANMSHEIRTPLNAIIGLSELLLDKHLPKTTQQRVEHIHRSGQLLLGVINDLLDFSKIEAGCLEAEEAPFELHHVIQHLVSLFALPISQKGLEFIVRVQPDLPEQYLGDELRLTQVLTNLLSNAVKFTDQGSITLSIQRRAATQRATHDEIDKVALIFSIEDTGIGMNAEQQSRLFQAFSQVDNSMTRRHGGTGLGLVISEQLVELMGGQGIQLESTPNSGSRFAFEIHLPVVSQSTQRPRLENIQPGTALVVDDQPVARLVLREILETWHFDVEEATDGLEAVEKVEQALAAGRHFSAILMDWEMPRLNGLSALRHIRQLLEQHAHPQPLPTMLMVSAHDQNHIRLQAEEDITYLHKPVHRSNLYNALCHLYQQAHAEAPPSRFQHQKVLVVDDHQINQQVVGAQLQAMGLEVDFADHGGEAVEKVSHTSYDLVLMDIQMPVMDGYEATRLIREQQPDLPIIALTAAALVEDKHKAINAGMNDHLGKPFSQQQLIECLQRWLKATILPGLNPALLDDEEWQEVTNPPNATHQPQAALENTGPENTGSEKNCPEQQKPRILIVDDMPENIKVLASQLKDEYRIQVANKGAKALEIARSATPPDLILLDIMMPDIDGYTVCRELKSDPNTIHLPIIFVSALNEIENEEKGLNLGAVDYITKPFHVPIVKARIRNHISLKIKTDLLEDMSQVDGLTQIANRRHFDQVMEKEIQRHKRSEYPLGVIMMDIDFFKPFNDNYGHGKGDECLIKVARALQQVIHRPGDLIARYGGEEFVALLPETDEQGVEKIAQALLEAVDQLHFPHAYSQVAEHVTISLGAVAAIPDASWSASALLKAADQALYQAKEQGRHQVQVYPHEAPPQEQAE</sequence>
<comment type="caution">
    <text evidence="19">The sequence shown here is derived from an EMBL/GenBank/DDBJ whole genome shotgun (WGS) entry which is preliminary data.</text>
</comment>
<dbReference type="InterPro" id="IPR005467">
    <property type="entry name" value="His_kinase_dom"/>
</dbReference>
<dbReference type="SMART" id="SM00387">
    <property type="entry name" value="HATPase_c"/>
    <property type="match status" value="1"/>
</dbReference>
<feature type="modified residue" description="4-aspartylphosphate" evidence="11">
    <location>
        <position position="821"/>
    </location>
</feature>
<comment type="subcellular location">
    <subcellularLocation>
        <location evidence="2">Cell membrane</location>
        <topology evidence="2">Multi-pass membrane protein</topology>
    </subcellularLocation>
</comment>
<dbReference type="Pfam" id="PF02743">
    <property type="entry name" value="dCache_1"/>
    <property type="match status" value="1"/>
</dbReference>
<dbReference type="InterPro" id="IPR003660">
    <property type="entry name" value="HAMP_dom"/>
</dbReference>
<dbReference type="PROSITE" id="PS50109">
    <property type="entry name" value="HIS_KIN"/>
    <property type="match status" value="1"/>
</dbReference>
<keyword evidence="10 14" id="KW-0472">Membrane</keyword>
<dbReference type="Gene3D" id="3.30.565.10">
    <property type="entry name" value="Histidine kinase-like ATPase, C-terminal domain"/>
    <property type="match status" value="1"/>
</dbReference>
<feature type="domain" description="Response regulatory" evidence="16">
    <location>
        <begin position="632"/>
        <end position="756"/>
    </location>
</feature>
<evidence type="ECO:0000256" key="4">
    <source>
        <dbReference type="ARBA" id="ARBA00022475"/>
    </source>
</evidence>
<feature type="transmembrane region" description="Helical" evidence="14">
    <location>
        <begin position="12"/>
        <end position="37"/>
    </location>
</feature>
<feature type="domain" description="GGDEF" evidence="18">
    <location>
        <begin position="1101"/>
        <end position="1238"/>
    </location>
</feature>
<keyword evidence="5 11" id="KW-0597">Phosphoprotein</keyword>
<dbReference type="InterPro" id="IPR036097">
    <property type="entry name" value="HisK_dim/P_sf"/>
</dbReference>
<dbReference type="InterPro" id="IPR000160">
    <property type="entry name" value="GGDEF_dom"/>
</dbReference>
<dbReference type="EMBL" id="JBANFI010000002">
    <property type="protein sequence ID" value="MFK7160122.1"/>
    <property type="molecule type" value="Genomic_DNA"/>
</dbReference>
<dbReference type="SUPFAM" id="SSF52172">
    <property type="entry name" value="CheY-like"/>
    <property type="match status" value="3"/>
</dbReference>
<dbReference type="PRINTS" id="PR00344">
    <property type="entry name" value="BCTRLSENSOR"/>
</dbReference>
<evidence type="ECO:0000313" key="19">
    <source>
        <dbReference type="EMBL" id="MFK7160122.1"/>
    </source>
</evidence>
<keyword evidence="7 14" id="KW-0812">Transmembrane</keyword>
<dbReference type="SUPFAM" id="SSF47384">
    <property type="entry name" value="Homodimeric domain of signal transducing histidine kinase"/>
    <property type="match status" value="1"/>
</dbReference>
<dbReference type="SUPFAM" id="SSF55073">
    <property type="entry name" value="Nucleotide cyclase"/>
    <property type="match status" value="1"/>
</dbReference>
<dbReference type="Gene3D" id="3.30.70.270">
    <property type="match status" value="1"/>
</dbReference>
<gene>
    <name evidence="19" type="ORF">V6U78_03615</name>
</gene>
<dbReference type="CDD" id="cd17546">
    <property type="entry name" value="REC_hyHK_CKI1_RcsC-like"/>
    <property type="match status" value="2"/>
</dbReference>
<evidence type="ECO:0000313" key="20">
    <source>
        <dbReference type="Proteomes" id="UP001621714"/>
    </source>
</evidence>
<feature type="domain" description="HAMP" evidence="17">
    <location>
        <begin position="311"/>
        <end position="364"/>
    </location>
</feature>
<dbReference type="InterPro" id="IPR003661">
    <property type="entry name" value="HisK_dim/P_dom"/>
</dbReference>
<dbReference type="PROSITE" id="PS50110">
    <property type="entry name" value="RESPONSE_REGULATORY"/>
    <property type="match status" value="3"/>
</dbReference>
<evidence type="ECO:0000259" key="15">
    <source>
        <dbReference type="PROSITE" id="PS50109"/>
    </source>
</evidence>
<dbReference type="PROSITE" id="PS50887">
    <property type="entry name" value="GGDEF"/>
    <property type="match status" value="1"/>
</dbReference>
<evidence type="ECO:0000256" key="14">
    <source>
        <dbReference type="SAM" id="Phobius"/>
    </source>
</evidence>
<dbReference type="Pfam" id="PF02518">
    <property type="entry name" value="HATPase_c"/>
    <property type="match status" value="1"/>
</dbReference>
<dbReference type="NCBIfam" id="TIGR00254">
    <property type="entry name" value="GGDEF"/>
    <property type="match status" value="1"/>
</dbReference>
<evidence type="ECO:0000256" key="13">
    <source>
        <dbReference type="SAM" id="MobiDB-lite"/>
    </source>
</evidence>
<keyword evidence="12" id="KW-0175">Coiled coil</keyword>
<dbReference type="CDD" id="cd01949">
    <property type="entry name" value="GGDEF"/>
    <property type="match status" value="1"/>
</dbReference>
<evidence type="ECO:0000256" key="1">
    <source>
        <dbReference type="ARBA" id="ARBA00000085"/>
    </source>
</evidence>
<evidence type="ECO:0000256" key="12">
    <source>
        <dbReference type="SAM" id="Coils"/>
    </source>
</evidence>
<keyword evidence="9 14" id="KW-1133">Transmembrane helix</keyword>
<dbReference type="Gene3D" id="3.30.450.20">
    <property type="entry name" value="PAS domain"/>
    <property type="match status" value="1"/>
</dbReference>
<dbReference type="Pfam" id="PF00512">
    <property type="entry name" value="HisKA"/>
    <property type="match status" value="1"/>
</dbReference>
<dbReference type="Gene3D" id="1.10.287.130">
    <property type="match status" value="1"/>
</dbReference>
<organism evidence="19 20">
    <name type="scientific">Marinospirillum alkalitolerans</name>
    <dbReference type="NCBI Taxonomy" id="3123374"/>
    <lineage>
        <taxon>Bacteria</taxon>
        <taxon>Pseudomonadati</taxon>
        <taxon>Pseudomonadota</taxon>
        <taxon>Gammaproteobacteria</taxon>
        <taxon>Oceanospirillales</taxon>
        <taxon>Oceanospirillaceae</taxon>
        <taxon>Marinospirillum</taxon>
    </lineage>
</organism>
<dbReference type="PROSITE" id="PS50885">
    <property type="entry name" value="HAMP"/>
    <property type="match status" value="1"/>
</dbReference>
<evidence type="ECO:0000256" key="11">
    <source>
        <dbReference type="PROSITE-ProRule" id="PRU00169"/>
    </source>
</evidence>
<reference evidence="19 20" key="1">
    <citation type="submission" date="2024-02" db="EMBL/GenBank/DDBJ databases">
        <title>Marinospirillum sp. MEB 164 isolated from Lonar lake sediment.</title>
        <authorList>
            <person name="Joshi A."/>
            <person name="Thite S."/>
        </authorList>
    </citation>
    <scope>NUCLEOTIDE SEQUENCE [LARGE SCALE GENOMIC DNA]</scope>
    <source>
        <strain evidence="19 20">MEB164</strain>
    </source>
</reference>
<dbReference type="RefSeq" id="WP_405337299.1">
    <property type="nucleotide sequence ID" value="NZ_JBANFI010000002.1"/>
</dbReference>
<dbReference type="Pfam" id="PF00672">
    <property type="entry name" value="HAMP"/>
    <property type="match status" value="1"/>
</dbReference>
<evidence type="ECO:0000259" key="18">
    <source>
        <dbReference type="PROSITE" id="PS50887"/>
    </source>
</evidence>
<dbReference type="SMART" id="SM00448">
    <property type="entry name" value="REC"/>
    <property type="match status" value="3"/>
</dbReference>
<evidence type="ECO:0000256" key="2">
    <source>
        <dbReference type="ARBA" id="ARBA00004651"/>
    </source>
</evidence>
<dbReference type="Pfam" id="PF00072">
    <property type="entry name" value="Response_reg"/>
    <property type="match status" value="3"/>
</dbReference>
<dbReference type="CDD" id="cd19920">
    <property type="entry name" value="REC_PA4781-like"/>
    <property type="match status" value="1"/>
</dbReference>
<evidence type="ECO:0000256" key="3">
    <source>
        <dbReference type="ARBA" id="ARBA00012438"/>
    </source>
</evidence>
<keyword evidence="20" id="KW-1185">Reference proteome</keyword>
<keyword evidence="8" id="KW-0418">Kinase</keyword>
<dbReference type="InterPro" id="IPR036890">
    <property type="entry name" value="HATPase_C_sf"/>
</dbReference>